<dbReference type="InterPro" id="IPR053545">
    <property type="entry name" value="Enoyl-CoA_hydratase-like"/>
</dbReference>
<dbReference type="CDD" id="cd06558">
    <property type="entry name" value="crotonase-like"/>
    <property type="match status" value="1"/>
</dbReference>
<dbReference type="RefSeq" id="WP_226729534.1">
    <property type="nucleotide sequence ID" value="NZ_JAJAUY010000125.1"/>
</dbReference>
<dbReference type="PANTHER" id="PTHR11941:SF54">
    <property type="entry name" value="ENOYL-COA HYDRATASE, MITOCHONDRIAL"/>
    <property type="match status" value="1"/>
</dbReference>
<dbReference type="PANTHER" id="PTHR11941">
    <property type="entry name" value="ENOYL-COA HYDRATASE-RELATED"/>
    <property type="match status" value="1"/>
</dbReference>
<dbReference type="Pfam" id="PF00378">
    <property type="entry name" value="ECH_1"/>
    <property type="match status" value="1"/>
</dbReference>
<dbReference type="InterPro" id="IPR029045">
    <property type="entry name" value="ClpP/crotonase-like_dom_sf"/>
</dbReference>
<dbReference type="EMBL" id="JAJAUY010000125">
    <property type="protein sequence ID" value="MCB5182433.1"/>
    <property type="molecule type" value="Genomic_DNA"/>
</dbReference>
<sequence>MHSNIVEIDATLSLAELTATVQALCDEVETHRATGAVVLRLTSGGDAPQWPGDVTVSAVNRWERAVRRLEKLDAITVAVAAETCAGPALDLLLATDFRIAASGLRLALPVNDGHFWPGMTLYRLVRHLGAQRARQIVMWGTDIPLGRAVGLGLIDESADSVVEALATATALTGRLSNRETALRRQLIAEAVTAEYEEALGLHLAACDRELRRLRAAAAGRAAAEPAGSTAAELSEAVA</sequence>
<dbReference type="SUPFAM" id="SSF52096">
    <property type="entry name" value="ClpP/crotonase"/>
    <property type="match status" value="1"/>
</dbReference>
<reference evidence="1 2" key="1">
    <citation type="submission" date="2021-10" db="EMBL/GenBank/DDBJ databases">
        <title>Streptomyces sp. strain SMC 277, a novel streptomycete isolated from soil.</title>
        <authorList>
            <person name="Chanama M."/>
        </authorList>
    </citation>
    <scope>NUCLEOTIDE SEQUENCE [LARGE SCALE GENOMIC DNA]</scope>
    <source>
        <strain evidence="1 2">SMC 277</strain>
    </source>
</reference>
<dbReference type="Proteomes" id="UP001199054">
    <property type="component" value="Unassembled WGS sequence"/>
</dbReference>
<keyword evidence="2" id="KW-1185">Reference proteome</keyword>
<accession>A0ABS8BD32</accession>
<name>A0ABS8BD32_9ACTN</name>
<evidence type="ECO:0000313" key="2">
    <source>
        <dbReference type="Proteomes" id="UP001199054"/>
    </source>
</evidence>
<dbReference type="NCBIfam" id="NF042431">
    <property type="entry name" value="EnCoAhydt_DpgB"/>
    <property type="match status" value="1"/>
</dbReference>
<organism evidence="1 2">
    <name type="scientific">Streptomyces antimicrobicus</name>
    <dbReference type="NCBI Taxonomy" id="2883108"/>
    <lineage>
        <taxon>Bacteria</taxon>
        <taxon>Bacillati</taxon>
        <taxon>Actinomycetota</taxon>
        <taxon>Actinomycetes</taxon>
        <taxon>Kitasatosporales</taxon>
        <taxon>Streptomycetaceae</taxon>
        <taxon>Streptomyces</taxon>
    </lineage>
</organism>
<proteinExistence type="predicted"/>
<dbReference type="InterPro" id="IPR001753">
    <property type="entry name" value="Enoyl-CoA_hydra/iso"/>
</dbReference>
<gene>
    <name evidence="1" type="ORF">LG632_24025</name>
</gene>
<protein>
    <submittedName>
        <fullName evidence="1">Enoyl-CoA hydratase/isomerase family protein</fullName>
    </submittedName>
</protein>
<evidence type="ECO:0000313" key="1">
    <source>
        <dbReference type="EMBL" id="MCB5182433.1"/>
    </source>
</evidence>
<dbReference type="Gene3D" id="3.90.226.10">
    <property type="entry name" value="2-enoyl-CoA Hydratase, Chain A, domain 1"/>
    <property type="match status" value="1"/>
</dbReference>
<comment type="caution">
    <text evidence="1">The sequence shown here is derived from an EMBL/GenBank/DDBJ whole genome shotgun (WGS) entry which is preliminary data.</text>
</comment>